<evidence type="ECO:0000256" key="1">
    <source>
        <dbReference type="SAM" id="SignalP"/>
    </source>
</evidence>
<accession>C0IN93</accession>
<dbReference type="AlphaFoldDB" id="C0IN93"/>
<sequence length="279" mass="29841">MVRRVVLAMLLSAAACMGASAADSLTIVFPVTTADVASSKTAGGRAASTGAVGILTNLARPGDERRAAEAFAQFDKLLQERGMDLRKEVESGLRCVGIVSPDACRTTRIVATDADARQGAHAAGEAIVRLRFNFSFDQGLAVVAQWIDDGASYQGIAQQWLAGGVREITWRGRIPAEVLAANRRTKDNAAIREYLLGGEPVRLLEQVREAMEEIAAMLGRSRELLPVGTTGCPKPTPAQVRDPWLGPPHAARTGPRRWMTTTLPDRCWATLVSVPAASL</sequence>
<name>C0IN93_9BACT</name>
<evidence type="ECO:0000313" key="2">
    <source>
        <dbReference type="EMBL" id="ACN58779.1"/>
    </source>
</evidence>
<dbReference type="PROSITE" id="PS51257">
    <property type="entry name" value="PROKAR_LIPOPROTEIN"/>
    <property type="match status" value="1"/>
</dbReference>
<gene>
    <name evidence="2" type="ORF">AKSOIL_0134</name>
</gene>
<reference evidence="2" key="1">
    <citation type="journal article" date="2009" name="ISME J.">
        <title>Functional metagenomics reveals diverse beta-lactamases in a remote Alaskan soil.</title>
        <authorList>
            <person name="Allen H.K."/>
            <person name="Moe L.A."/>
            <person name="Rodbumrer J."/>
            <person name="Gaarder A."/>
            <person name="Handelsman J."/>
        </authorList>
    </citation>
    <scope>NUCLEOTIDE SEQUENCE</scope>
</reference>
<dbReference type="EMBL" id="EU408349">
    <property type="protein sequence ID" value="ACN58779.1"/>
    <property type="molecule type" value="Genomic_DNA"/>
</dbReference>
<feature type="chain" id="PRO_5002898937" evidence="1">
    <location>
        <begin position="22"/>
        <end position="279"/>
    </location>
</feature>
<proteinExistence type="predicted"/>
<feature type="signal peptide" evidence="1">
    <location>
        <begin position="1"/>
        <end position="21"/>
    </location>
</feature>
<protein>
    <submittedName>
        <fullName evidence="2">Uncharacterized protein</fullName>
    </submittedName>
</protein>
<keyword evidence="1" id="KW-0732">Signal</keyword>
<organism evidence="2">
    <name type="scientific">uncultured bacterium BLR8</name>
    <dbReference type="NCBI Taxonomy" id="506524"/>
    <lineage>
        <taxon>Bacteria</taxon>
        <taxon>environmental samples</taxon>
    </lineage>
</organism>